<reference evidence="3" key="1">
    <citation type="submission" date="2015-10" db="EMBL/GenBank/DDBJ databases">
        <authorList>
            <person name="Luecker S."/>
            <person name="Luecker S."/>
        </authorList>
    </citation>
    <scope>NUCLEOTIDE SEQUENCE [LARGE SCALE GENOMIC DNA]</scope>
</reference>
<evidence type="ECO:0000313" key="2">
    <source>
        <dbReference type="EMBL" id="CUS39751.1"/>
    </source>
</evidence>
<dbReference type="OrthoDB" id="8907308at2"/>
<accession>A0A0S4LQB8</accession>
<evidence type="ECO:0000313" key="3">
    <source>
        <dbReference type="Proteomes" id="UP000198736"/>
    </source>
</evidence>
<dbReference type="AlphaFoldDB" id="A0A0S4LQB8"/>
<organism evidence="2 3">
    <name type="scientific">Candidatus Nitrospira nitrificans</name>
    <dbReference type="NCBI Taxonomy" id="1742973"/>
    <lineage>
        <taxon>Bacteria</taxon>
        <taxon>Pseudomonadati</taxon>
        <taxon>Nitrospirota</taxon>
        <taxon>Nitrospiria</taxon>
        <taxon>Nitrospirales</taxon>
        <taxon>Nitrospiraceae</taxon>
        <taxon>Nitrospira</taxon>
    </lineage>
</organism>
<protein>
    <submittedName>
        <fullName evidence="2">Uncharacterized protein</fullName>
    </submittedName>
</protein>
<gene>
    <name evidence="2" type="ORF">COMA2_80163</name>
</gene>
<dbReference type="RefSeq" id="WP_090902077.1">
    <property type="nucleotide sequence ID" value="NZ_CZPZ01000035.1"/>
</dbReference>
<dbReference type="EMBL" id="CZPZ01000035">
    <property type="protein sequence ID" value="CUS39751.1"/>
    <property type="molecule type" value="Genomic_DNA"/>
</dbReference>
<sequence length="141" mass="15588">MTPSQFRQTARQIMTQEPRTAHAPQEVAASAERIYTRLLACISAVLGNAGSVGLFRRSLRLTETTFPFFSDARNADLDILLSEVSRCLQAQPAEVAHEASVELLGIHLELLATFIGPRVTKQLLQEAWPNLRTSDPEESQA</sequence>
<proteinExistence type="predicted"/>
<feature type="region of interest" description="Disordered" evidence="1">
    <location>
        <begin position="1"/>
        <end position="25"/>
    </location>
</feature>
<dbReference type="Proteomes" id="UP000198736">
    <property type="component" value="Unassembled WGS sequence"/>
</dbReference>
<name>A0A0S4LQB8_9BACT</name>
<dbReference type="STRING" id="1742973.COMA2_80163"/>
<keyword evidence="3" id="KW-1185">Reference proteome</keyword>
<evidence type="ECO:0000256" key="1">
    <source>
        <dbReference type="SAM" id="MobiDB-lite"/>
    </source>
</evidence>
<feature type="compositionally biased region" description="Polar residues" evidence="1">
    <location>
        <begin position="1"/>
        <end position="18"/>
    </location>
</feature>